<dbReference type="Proteomes" id="UP000663854">
    <property type="component" value="Unassembled WGS sequence"/>
</dbReference>
<evidence type="ECO:0000313" key="3">
    <source>
        <dbReference type="EMBL" id="CAF1044625.1"/>
    </source>
</evidence>
<dbReference type="Proteomes" id="UP000663870">
    <property type="component" value="Unassembled WGS sequence"/>
</dbReference>
<dbReference type="SUPFAM" id="SSF74924">
    <property type="entry name" value="Cap-Gly domain"/>
    <property type="match status" value="1"/>
</dbReference>
<proteinExistence type="predicted"/>
<accession>A0A814JZG0</accession>
<keyword evidence="4" id="KW-1185">Reference proteome</keyword>
<protein>
    <recommendedName>
        <fullName evidence="5">CAP-Gly domain-containing protein</fullName>
    </recommendedName>
</protein>
<feature type="compositionally biased region" description="Polar residues" evidence="1">
    <location>
        <begin position="168"/>
        <end position="179"/>
    </location>
</feature>
<evidence type="ECO:0000256" key="1">
    <source>
        <dbReference type="SAM" id="MobiDB-lite"/>
    </source>
</evidence>
<reference evidence="3" key="1">
    <citation type="submission" date="2021-02" db="EMBL/GenBank/DDBJ databases">
        <authorList>
            <person name="Nowell W R."/>
        </authorList>
    </citation>
    <scope>NUCLEOTIDE SEQUENCE</scope>
</reference>
<evidence type="ECO:0008006" key="5">
    <source>
        <dbReference type="Google" id="ProtNLM"/>
    </source>
</evidence>
<name>A0A814JZG0_9BILA</name>
<sequence length="401" mass="45775">MNSLTIGDIVQNSVQRAIVCWLGFIEETPIIGLQLIDSILPGYTDGTCPFDNKRYFNCPKGKGYYILESGFTDSYKIIEKKIDINRLTTSDNEFHDDKQSLSTSPVNIPITQQPIRSFSSPAISQIEPNLDNNHVISPSRGVLSRLTSEREQRRIQMTSSATDDKDSINQTSSIESDPISSRIYRPENYRSTSYDKPEESQLGELTLHDNDNENKNNCHLVQPINDNDQSLSTQSLPVFGQEYFLDTWTLSRVKSLLENQIPIYNQLCLNIFDDQCNVQSLIDEQITGCEPHIPTQPPNDIRIELIKLFDRVEIIFPSRAIRLYDNDYLLLAILCSNNQCAYIRTAVGWAYTDDECDHGQSIVIDEVSQMIDDSNNYIEINSEQCLHVLKNASFLYYKLVE</sequence>
<dbReference type="InterPro" id="IPR036859">
    <property type="entry name" value="CAP-Gly_dom_sf"/>
</dbReference>
<dbReference type="EMBL" id="CAJNOH010000093">
    <property type="protein sequence ID" value="CAF0860892.1"/>
    <property type="molecule type" value="Genomic_DNA"/>
</dbReference>
<evidence type="ECO:0000313" key="2">
    <source>
        <dbReference type="EMBL" id="CAF0860892.1"/>
    </source>
</evidence>
<gene>
    <name evidence="3" type="ORF">JXQ802_LOCUS16330</name>
    <name evidence="2" type="ORF">PYM288_LOCUS7552</name>
</gene>
<evidence type="ECO:0000313" key="4">
    <source>
        <dbReference type="Proteomes" id="UP000663870"/>
    </source>
</evidence>
<dbReference type="EMBL" id="CAJNOL010000394">
    <property type="protein sequence ID" value="CAF1044625.1"/>
    <property type="molecule type" value="Genomic_DNA"/>
</dbReference>
<feature type="compositionally biased region" description="Basic and acidic residues" evidence="1">
    <location>
        <begin position="184"/>
        <end position="199"/>
    </location>
</feature>
<organism evidence="3 4">
    <name type="scientific">Rotaria sordida</name>
    <dbReference type="NCBI Taxonomy" id="392033"/>
    <lineage>
        <taxon>Eukaryota</taxon>
        <taxon>Metazoa</taxon>
        <taxon>Spiralia</taxon>
        <taxon>Gnathifera</taxon>
        <taxon>Rotifera</taxon>
        <taxon>Eurotatoria</taxon>
        <taxon>Bdelloidea</taxon>
        <taxon>Philodinida</taxon>
        <taxon>Philodinidae</taxon>
        <taxon>Rotaria</taxon>
    </lineage>
</organism>
<feature type="region of interest" description="Disordered" evidence="1">
    <location>
        <begin position="129"/>
        <end position="199"/>
    </location>
</feature>
<comment type="caution">
    <text evidence="3">The sequence shown here is derived from an EMBL/GenBank/DDBJ whole genome shotgun (WGS) entry which is preliminary data.</text>
</comment>
<dbReference type="AlphaFoldDB" id="A0A814JZG0"/>
<dbReference type="Gene3D" id="2.30.30.190">
    <property type="entry name" value="CAP Gly-rich-like domain"/>
    <property type="match status" value="1"/>
</dbReference>